<dbReference type="InterPro" id="IPR022169">
    <property type="entry name" value="DUF3701"/>
</dbReference>
<comment type="caution">
    <text evidence="9">The sequence shown here is derived from an EMBL/GenBank/DDBJ whole genome shotgun (WGS) entry which is preliminary data.</text>
</comment>
<dbReference type="EMBL" id="FCON02000090">
    <property type="protein sequence ID" value="SAL80174.1"/>
    <property type="molecule type" value="Genomic_DNA"/>
</dbReference>
<evidence type="ECO:0000313" key="10">
    <source>
        <dbReference type="Proteomes" id="UP000054770"/>
    </source>
</evidence>
<evidence type="ECO:0000256" key="1">
    <source>
        <dbReference type="ARBA" id="ARBA00008857"/>
    </source>
</evidence>
<dbReference type="InterPro" id="IPR013762">
    <property type="entry name" value="Integrase-like_cat_sf"/>
</dbReference>
<dbReference type="PANTHER" id="PTHR30349:SF41">
    <property type="entry name" value="INTEGRASE_RECOMBINASE PROTEIN MJ0367-RELATED"/>
    <property type="match status" value="1"/>
</dbReference>
<feature type="domain" description="Tyr recombinase" evidence="7">
    <location>
        <begin position="437"/>
        <end position="651"/>
    </location>
</feature>
<reference evidence="9" key="1">
    <citation type="submission" date="2016-01" db="EMBL/GenBank/DDBJ databases">
        <authorList>
            <person name="Peeters C."/>
        </authorList>
    </citation>
    <scope>NUCLEOTIDE SEQUENCE [LARGE SCALE GENOMIC DNA]</scope>
    <source>
        <strain evidence="9">LMG 22940</strain>
    </source>
</reference>
<evidence type="ECO:0000256" key="6">
    <source>
        <dbReference type="SAM" id="MobiDB-lite"/>
    </source>
</evidence>
<comment type="similarity">
    <text evidence="1">Belongs to the 'phage' integrase family.</text>
</comment>
<keyword evidence="2" id="KW-0229">DNA integration</keyword>
<evidence type="ECO:0000313" key="9">
    <source>
        <dbReference type="EMBL" id="SAL80174.1"/>
    </source>
</evidence>
<sequence length="662" mass="72677">MPKSASDSPSRPPLSTQKARPPTHIDGEAAQPLRRLTRQHFALYRGYLDGVADAQLHATYGDGSTDVRATRRLIATLRDTLSVLARRARDVEAAHLLRLRPGSIPLAELHGAPDLPTLEDFRDRVDPDGVFGESELLDLYRAEYPPDASPRVDRRIARNARLRRRQADALARMEASLAQEPRPDHPLDGWFEPAVAGRLASAGLVTLADLLELIEARRHRWYTAVPRLGPRGAQRITDWLSLHAQALQHALSPLALVPRRQLPAGHPALTRARPAVSDGHARIVPLEAFRPPATLDGEHGANRASGPNRIGAKTDLQAVEAWLSRPSNSVHTARAYRREAERLLLWSVVAKGKPISSLTKTDCAEYVESFLKDPQPAGMWVGRARAERFQREWRPFLGALSDRSRETARTILNALGAWLVDVAYLASNPFDEIRRIAKPAALDASGRTLGHAQWRFVLSATPCADSTAAGHRDHVALLFAYATGLRRTELASATTGDLVCAPDAEHAADAWELIVPGRREAKRSVPIPRALMDAFRENLRLRGMPEPRACPAGTPLLAHARTGETLSADGLGKIYKGIFARAAARLESQSPAASRDLMRATTHWLRHTHSNHALDRGAELRDVRENLGHASLSTTALYVSNAARRRRAIDALLPSTGVESTD</sequence>
<dbReference type="InterPro" id="IPR044068">
    <property type="entry name" value="CB"/>
</dbReference>
<feature type="region of interest" description="Disordered" evidence="6">
    <location>
        <begin position="1"/>
        <end position="32"/>
    </location>
</feature>
<gene>
    <name evidence="9" type="ORF">AWB68_05795</name>
</gene>
<dbReference type="Pfam" id="PF12482">
    <property type="entry name" value="DUF3701"/>
    <property type="match status" value="1"/>
</dbReference>
<keyword evidence="3 5" id="KW-0238">DNA-binding</keyword>
<feature type="domain" description="Core-binding (CB)" evidence="8">
    <location>
        <begin position="313"/>
        <end position="420"/>
    </location>
</feature>
<dbReference type="Gene3D" id="1.10.443.10">
    <property type="entry name" value="Intergrase catalytic core"/>
    <property type="match status" value="1"/>
</dbReference>
<dbReference type="Pfam" id="PF00589">
    <property type="entry name" value="Phage_integrase"/>
    <property type="match status" value="1"/>
</dbReference>
<dbReference type="CDD" id="cd00397">
    <property type="entry name" value="DNA_BRE_C"/>
    <property type="match status" value="1"/>
</dbReference>
<dbReference type="InterPro" id="IPR050090">
    <property type="entry name" value="Tyrosine_recombinase_XerCD"/>
</dbReference>
<dbReference type="AlphaFoldDB" id="A0A158KGI3"/>
<dbReference type="GO" id="GO:0006310">
    <property type="term" value="P:DNA recombination"/>
    <property type="evidence" value="ECO:0007669"/>
    <property type="project" value="UniProtKB-KW"/>
</dbReference>
<evidence type="ECO:0000256" key="5">
    <source>
        <dbReference type="PROSITE-ProRule" id="PRU01248"/>
    </source>
</evidence>
<dbReference type="PROSITE" id="PS51900">
    <property type="entry name" value="CB"/>
    <property type="match status" value="1"/>
</dbReference>
<keyword evidence="4" id="KW-0233">DNA recombination</keyword>
<name>A0A158KGI3_9BURK</name>
<dbReference type="RefSeq" id="WP_235028557.1">
    <property type="nucleotide sequence ID" value="NZ_FCON02000090.1"/>
</dbReference>
<organism evidence="9 10">
    <name type="scientific">Caballeronia choica</name>
    <dbReference type="NCBI Taxonomy" id="326476"/>
    <lineage>
        <taxon>Bacteria</taxon>
        <taxon>Pseudomonadati</taxon>
        <taxon>Pseudomonadota</taxon>
        <taxon>Betaproteobacteria</taxon>
        <taxon>Burkholderiales</taxon>
        <taxon>Burkholderiaceae</taxon>
        <taxon>Caballeronia</taxon>
    </lineage>
</organism>
<evidence type="ECO:0000259" key="7">
    <source>
        <dbReference type="PROSITE" id="PS51898"/>
    </source>
</evidence>
<proteinExistence type="inferred from homology"/>
<keyword evidence="10" id="KW-1185">Reference proteome</keyword>
<dbReference type="GO" id="GO:0003677">
    <property type="term" value="F:DNA binding"/>
    <property type="evidence" value="ECO:0007669"/>
    <property type="project" value="UniProtKB-UniRule"/>
</dbReference>
<dbReference type="GO" id="GO:0015074">
    <property type="term" value="P:DNA integration"/>
    <property type="evidence" value="ECO:0007669"/>
    <property type="project" value="UniProtKB-KW"/>
</dbReference>
<evidence type="ECO:0000256" key="2">
    <source>
        <dbReference type="ARBA" id="ARBA00022908"/>
    </source>
</evidence>
<evidence type="ECO:0000256" key="4">
    <source>
        <dbReference type="ARBA" id="ARBA00023172"/>
    </source>
</evidence>
<dbReference type="InterPro" id="IPR011010">
    <property type="entry name" value="DNA_brk_join_enz"/>
</dbReference>
<feature type="compositionally biased region" description="Polar residues" evidence="6">
    <location>
        <begin position="1"/>
        <end position="18"/>
    </location>
</feature>
<evidence type="ECO:0000256" key="3">
    <source>
        <dbReference type="ARBA" id="ARBA00023125"/>
    </source>
</evidence>
<dbReference type="PROSITE" id="PS51898">
    <property type="entry name" value="TYR_RECOMBINASE"/>
    <property type="match status" value="1"/>
</dbReference>
<dbReference type="PANTHER" id="PTHR30349">
    <property type="entry name" value="PHAGE INTEGRASE-RELATED"/>
    <property type="match status" value="1"/>
</dbReference>
<dbReference type="Proteomes" id="UP000054770">
    <property type="component" value="Unassembled WGS sequence"/>
</dbReference>
<dbReference type="InterPro" id="IPR002104">
    <property type="entry name" value="Integrase_catalytic"/>
</dbReference>
<protein>
    <submittedName>
        <fullName evidence="9">Integrase family protein</fullName>
    </submittedName>
</protein>
<accession>A0A158KGI3</accession>
<dbReference type="SUPFAM" id="SSF56349">
    <property type="entry name" value="DNA breaking-rejoining enzymes"/>
    <property type="match status" value="1"/>
</dbReference>
<evidence type="ECO:0000259" key="8">
    <source>
        <dbReference type="PROSITE" id="PS51900"/>
    </source>
</evidence>